<comment type="similarity">
    <text evidence="1 4">Belongs to the D-isomer specific 2-hydroxyacid dehydrogenase family.</text>
</comment>
<accession>A0A2N8PRP3</accession>
<feature type="domain" description="D-isomer specific 2-hydroxyacid dehydrogenase NAD-binding" evidence="6">
    <location>
        <begin position="135"/>
        <end position="244"/>
    </location>
</feature>
<protein>
    <submittedName>
        <fullName evidence="7">Dihydrofolate reductase</fullName>
    </submittedName>
</protein>
<evidence type="ECO:0000256" key="3">
    <source>
        <dbReference type="ARBA" id="ARBA00023027"/>
    </source>
</evidence>
<evidence type="ECO:0000259" key="5">
    <source>
        <dbReference type="Pfam" id="PF00389"/>
    </source>
</evidence>
<dbReference type="InterPro" id="IPR036291">
    <property type="entry name" value="NAD(P)-bd_dom_sf"/>
</dbReference>
<dbReference type="Pfam" id="PF00389">
    <property type="entry name" value="2-Hacid_dh"/>
    <property type="match status" value="1"/>
</dbReference>
<sequence>MEKFKKMVAIEPTKLLPEWDEKLKDLAEETFFYEDIPTDAATIIDRIGDADCVMLSFTSFIDKEVLDACPNIRYIGICASLYAPENANVDILHAEKKGIVVTGVRDYGDEGVKEYAISELVRLLQGRGPAMWKDEPMELTDVKVGIVGMGTVGSLLAKTMKFFGMNVNYYSRTRKPEIEKELNMTYLSLDELLGKVDILITCLNKNVVLLDEVAFNQFGNGKILMNVSIAPSHEVPALKKWLSEPGNYAFSDTEAGLGEEVIGLPNVFAGKTNAGLTSMAKVRLAQKVIANIKEFQANH</sequence>
<dbReference type="EMBL" id="RYZS01000002">
    <property type="protein sequence ID" value="RVU92847.1"/>
    <property type="molecule type" value="Genomic_DNA"/>
</dbReference>
<evidence type="ECO:0000256" key="1">
    <source>
        <dbReference type="ARBA" id="ARBA00005854"/>
    </source>
</evidence>
<organism evidence="7 8">
    <name type="scientific">Enterococcus avium</name>
    <name type="common">Streptococcus avium</name>
    <dbReference type="NCBI Taxonomy" id="33945"/>
    <lineage>
        <taxon>Bacteria</taxon>
        <taxon>Bacillati</taxon>
        <taxon>Bacillota</taxon>
        <taxon>Bacilli</taxon>
        <taxon>Lactobacillales</taxon>
        <taxon>Enterococcaceae</taxon>
        <taxon>Enterococcus</taxon>
    </lineage>
</organism>
<dbReference type="RefSeq" id="WP_102872810.1">
    <property type="nucleotide sequence ID" value="NZ_JAYEYR010000040.1"/>
</dbReference>
<name>A0A2N8PRP3_ENTAV</name>
<dbReference type="AlphaFoldDB" id="A0A2N8PRP3"/>
<dbReference type="SUPFAM" id="SSF52283">
    <property type="entry name" value="Formate/glycerate dehydrogenase catalytic domain-like"/>
    <property type="match status" value="1"/>
</dbReference>
<keyword evidence="2 4" id="KW-0560">Oxidoreductase</keyword>
<dbReference type="Pfam" id="PF02826">
    <property type="entry name" value="2-Hacid_dh_C"/>
    <property type="match status" value="1"/>
</dbReference>
<dbReference type="Gene3D" id="3.40.50.720">
    <property type="entry name" value="NAD(P)-binding Rossmann-like Domain"/>
    <property type="match status" value="2"/>
</dbReference>
<dbReference type="PANTHER" id="PTHR43761">
    <property type="entry name" value="D-ISOMER SPECIFIC 2-HYDROXYACID DEHYDROGENASE FAMILY PROTEIN (AFU_ORTHOLOGUE AFUA_1G13630)"/>
    <property type="match status" value="1"/>
</dbReference>
<evidence type="ECO:0000313" key="8">
    <source>
        <dbReference type="Proteomes" id="UP000288388"/>
    </source>
</evidence>
<feature type="domain" description="D-isomer specific 2-hydroxyacid dehydrogenase catalytic" evidence="5">
    <location>
        <begin position="21"/>
        <end position="297"/>
    </location>
</feature>
<evidence type="ECO:0000256" key="2">
    <source>
        <dbReference type="ARBA" id="ARBA00023002"/>
    </source>
</evidence>
<gene>
    <name evidence="7" type="ORF">EK398_20460</name>
</gene>
<reference evidence="7 8" key="1">
    <citation type="submission" date="2018-12" db="EMBL/GenBank/DDBJ databases">
        <title>A novel vanA-carrying plasmid in a clinical isolate of Enterococcus avium.</title>
        <authorList>
            <person name="Bernasconi O.J."/>
            <person name="Luzzaro F."/>
            <person name="Endimiani A."/>
        </authorList>
    </citation>
    <scope>NUCLEOTIDE SEQUENCE [LARGE SCALE GENOMIC DNA]</scope>
    <source>
        <strain evidence="7 8">LC0559/18</strain>
    </source>
</reference>
<evidence type="ECO:0000256" key="4">
    <source>
        <dbReference type="RuleBase" id="RU003719"/>
    </source>
</evidence>
<dbReference type="PANTHER" id="PTHR43761:SF1">
    <property type="entry name" value="D-ISOMER SPECIFIC 2-HYDROXYACID DEHYDROGENASE CATALYTIC DOMAIN-CONTAINING PROTEIN-RELATED"/>
    <property type="match status" value="1"/>
</dbReference>
<dbReference type="Proteomes" id="UP000288388">
    <property type="component" value="Unassembled WGS sequence"/>
</dbReference>
<dbReference type="GO" id="GO:0051287">
    <property type="term" value="F:NAD binding"/>
    <property type="evidence" value="ECO:0007669"/>
    <property type="project" value="InterPro"/>
</dbReference>
<dbReference type="InterPro" id="IPR050418">
    <property type="entry name" value="D-iso_2-hydroxyacid_DH_PdxB"/>
</dbReference>
<evidence type="ECO:0000313" key="7">
    <source>
        <dbReference type="EMBL" id="RVU92847.1"/>
    </source>
</evidence>
<keyword evidence="3" id="KW-0520">NAD</keyword>
<evidence type="ECO:0000259" key="6">
    <source>
        <dbReference type="Pfam" id="PF02826"/>
    </source>
</evidence>
<dbReference type="SUPFAM" id="SSF51735">
    <property type="entry name" value="NAD(P)-binding Rossmann-fold domains"/>
    <property type="match status" value="1"/>
</dbReference>
<dbReference type="GO" id="GO:0016616">
    <property type="term" value="F:oxidoreductase activity, acting on the CH-OH group of donors, NAD or NADP as acceptor"/>
    <property type="evidence" value="ECO:0007669"/>
    <property type="project" value="InterPro"/>
</dbReference>
<dbReference type="InterPro" id="IPR006139">
    <property type="entry name" value="D-isomer_2_OHA_DH_cat_dom"/>
</dbReference>
<comment type="caution">
    <text evidence="7">The sequence shown here is derived from an EMBL/GenBank/DDBJ whole genome shotgun (WGS) entry which is preliminary data.</text>
</comment>
<dbReference type="InterPro" id="IPR006140">
    <property type="entry name" value="D-isomer_DH_NAD-bd"/>
</dbReference>
<proteinExistence type="inferred from homology"/>